<dbReference type="Pfam" id="PF22486">
    <property type="entry name" value="MATH_2"/>
    <property type="match status" value="1"/>
</dbReference>
<dbReference type="PROSITE" id="PS50144">
    <property type="entry name" value="MATH"/>
    <property type="match status" value="2"/>
</dbReference>
<dbReference type="CDD" id="cd00121">
    <property type="entry name" value="MATH"/>
    <property type="match status" value="2"/>
</dbReference>
<proteinExistence type="predicted"/>
<evidence type="ECO:0000256" key="1">
    <source>
        <dbReference type="ARBA" id="ARBA00023054"/>
    </source>
</evidence>
<dbReference type="Gene3D" id="2.60.210.10">
    <property type="entry name" value="Apoptosis, Tumor Necrosis Factor Receptor Associated Protein 2, Chain A"/>
    <property type="match status" value="2"/>
</dbReference>
<organism evidence="5 6">
    <name type="scientific">Striga asiatica</name>
    <name type="common">Asiatic witchweed</name>
    <name type="synonym">Buchnera asiatica</name>
    <dbReference type="NCBI Taxonomy" id="4170"/>
    <lineage>
        <taxon>Eukaryota</taxon>
        <taxon>Viridiplantae</taxon>
        <taxon>Streptophyta</taxon>
        <taxon>Embryophyta</taxon>
        <taxon>Tracheophyta</taxon>
        <taxon>Spermatophyta</taxon>
        <taxon>Magnoliopsida</taxon>
        <taxon>eudicotyledons</taxon>
        <taxon>Gunneridae</taxon>
        <taxon>Pentapetalae</taxon>
        <taxon>asterids</taxon>
        <taxon>lamiids</taxon>
        <taxon>Lamiales</taxon>
        <taxon>Orobanchaceae</taxon>
        <taxon>Buchnereae</taxon>
        <taxon>Striga</taxon>
    </lineage>
</organism>
<evidence type="ECO:0000313" key="6">
    <source>
        <dbReference type="Proteomes" id="UP000325081"/>
    </source>
</evidence>
<dbReference type="PANTHER" id="PTHR46236">
    <property type="entry name" value="TRAF-LIKE SUPERFAMILY PROTEIN"/>
    <property type="match status" value="1"/>
</dbReference>
<protein>
    <submittedName>
        <fullName evidence="5">Ubiquitin carboxyl-terminal hydrolase</fullName>
    </submittedName>
</protein>
<dbReference type="GO" id="GO:0016787">
    <property type="term" value="F:hydrolase activity"/>
    <property type="evidence" value="ECO:0007669"/>
    <property type="project" value="UniProtKB-KW"/>
</dbReference>
<dbReference type="InterPro" id="IPR008974">
    <property type="entry name" value="TRAF-like"/>
</dbReference>
<keyword evidence="5" id="KW-0378">Hydrolase</keyword>
<dbReference type="SUPFAM" id="SSF49599">
    <property type="entry name" value="TRAF domain-like"/>
    <property type="match status" value="2"/>
</dbReference>
<feature type="coiled-coil region" evidence="2">
    <location>
        <begin position="218"/>
        <end position="252"/>
    </location>
</feature>
<name>A0A5A7PCL1_STRAF</name>
<evidence type="ECO:0000256" key="2">
    <source>
        <dbReference type="SAM" id="Coils"/>
    </source>
</evidence>
<keyword evidence="1 2" id="KW-0175">Coiled coil</keyword>
<dbReference type="InterPro" id="IPR050804">
    <property type="entry name" value="MCC"/>
</dbReference>
<evidence type="ECO:0000313" key="5">
    <source>
        <dbReference type="EMBL" id="GER30569.1"/>
    </source>
</evidence>
<reference evidence="6" key="1">
    <citation type="journal article" date="2019" name="Curr. Biol.">
        <title>Genome Sequence of Striga asiatica Provides Insight into the Evolution of Plant Parasitism.</title>
        <authorList>
            <person name="Yoshida S."/>
            <person name="Kim S."/>
            <person name="Wafula E.K."/>
            <person name="Tanskanen J."/>
            <person name="Kim Y.M."/>
            <person name="Honaas L."/>
            <person name="Yang Z."/>
            <person name="Spallek T."/>
            <person name="Conn C.E."/>
            <person name="Ichihashi Y."/>
            <person name="Cheong K."/>
            <person name="Cui S."/>
            <person name="Der J.P."/>
            <person name="Gundlach H."/>
            <person name="Jiao Y."/>
            <person name="Hori C."/>
            <person name="Ishida J.K."/>
            <person name="Kasahara H."/>
            <person name="Kiba T."/>
            <person name="Kim M.S."/>
            <person name="Koo N."/>
            <person name="Laohavisit A."/>
            <person name="Lee Y.H."/>
            <person name="Lumba S."/>
            <person name="McCourt P."/>
            <person name="Mortimer J.C."/>
            <person name="Mutuku J.M."/>
            <person name="Nomura T."/>
            <person name="Sasaki-Sekimoto Y."/>
            <person name="Seto Y."/>
            <person name="Wang Y."/>
            <person name="Wakatake T."/>
            <person name="Sakakibara H."/>
            <person name="Demura T."/>
            <person name="Yamaguchi S."/>
            <person name="Yoneyama K."/>
            <person name="Manabe R.I."/>
            <person name="Nelson D.C."/>
            <person name="Schulman A.H."/>
            <person name="Timko M.P."/>
            <person name="dePamphilis C.W."/>
            <person name="Choi D."/>
            <person name="Shirasu K."/>
        </authorList>
    </citation>
    <scope>NUCLEOTIDE SEQUENCE [LARGE SCALE GENOMIC DNA]</scope>
    <source>
        <strain evidence="6">cv. UVA1</strain>
    </source>
</reference>
<comment type="caution">
    <text evidence="5">The sequence shown here is derived from an EMBL/GenBank/DDBJ whole genome shotgun (WGS) entry which is preliminary data.</text>
</comment>
<evidence type="ECO:0000259" key="4">
    <source>
        <dbReference type="PROSITE" id="PS50144"/>
    </source>
</evidence>
<feature type="domain" description="MATH" evidence="4">
    <location>
        <begin position="288"/>
        <end position="414"/>
    </location>
</feature>
<dbReference type="SMART" id="SM00061">
    <property type="entry name" value="MATH"/>
    <property type="match status" value="1"/>
</dbReference>
<dbReference type="Proteomes" id="UP000325081">
    <property type="component" value="Unassembled WGS sequence"/>
</dbReference>
<feature type="region of interest" description="Disordered" evidence="3">
    <location>
        <begin position="623"/>
        <end position="645"/>
    </location>
</feature>
<sequence>MENRQFLQAEREEALLTDLLVCRIQMVSWGYPAFISHDELHDRTRGYIVKDTCLIEVELCVTSFTPAARPADPSICVDSSVDILVYLETMDSIYTNAQSFLRNKTKRSFGWTPALNIRSSPDDVERLANGPFNELIKLQLDEFADPKLENAMTEALFNSGEQIQQTKRLRLEFPRMMEDWKDSVRLLEDGQSFLLDYEENFYQLKDAVESEGEIVNTLDKVRDKCKYLEEALEDARKEAKRLVEQRREASKTTHRLYVAAEEKNPKSYITRKRMESIVQNQSLEACKVTKLAWKIDNFSKLNVKKLFSQTCSIAGYKWRIFVYPKGNKADGYLSLYIDVIDEPTAPFGWFVEADITFVLVDQFDQKKSVDRETKGTFKHGQVSWGYPTFISHDKLHDQTRGYIVDDTCLIEVELCVSSFTPFPSNNNARLVDPLTPVDPSVDNLVYLETMDSIYTNAQSFLKNKTKRTFGSIITCTPVLNIRSSPDKVEHLANGPINELIRLPLDEFADPKLENAMREALFVNLSHSFTDEQIQQIKRLRLQFPRIMEDWKDSVQLLEDGQSFLSDYEKNVNQLEDAVKSEEGVKSKLDEVIKKCKELEEALEEARKEAKKLVEQRREASKTTHRLYVTAEEKNPKVEGKEMDISQAKDELDELRAEWETYKSQFFA</sequence>
<dbReference type="EMBL" id="BKCP01004361">
    <property type="protein sequence ID" value="GER30569.1"/>
    <property type="molecule type" value="Genomic_DNA"/>
</dbReference>
<evidence type="ECO:0000256" key="3">
    <source>
        <dbReference type="SAM" id="MobiDB-lite"/>
    </source>
</evidence>
<gene>
    <name evidence="5" type="ORF">STAS_06514</name>
</gene>
<feature type="domain" description="MATH" evidence="4">
    <location>
        <begin position="1"/>
        <end position="59"/>
    </location>
</feature>
<dbReference type="PANTHER" id="PTHR46236:SF35">
    <property type="entry name" value="MATH DOMAIN-CONTAINING PROTEIN"/>
    <property type="match status" value="1"/>
</dbReference>
<dbReference type="OrthoDB" id="1281293at2759"/>
<feature type="compositionally biased region" description="Basic and acidic residues" evidence="3">
    <location>
        <begin position="630"/>
        <end position="645"/>
    </location>
</feature>
<accession>A0A5A7PCL1</accession>
<dbReference type="InterPro" id="IPR002083">
    <property type="entry name" value="MATH/TRAF_dom"/>
</dbReference>
<keyword evidence="6" id="KW-1185">Reference proteome</keyword>
<dbReference type="AlphaFoldDB" id="A0A5A7PCL1"/>